<dbReference type="Proteomes" id="UP000323506">
    <property type="component" value="Chromosome D08"/>
</dbReference>
<evidence type="ECO:0000313" key="1">
    <source>
        <dbReference type="EMBL" id="TYG56475.1"/>
    </source>
</evidence>
<keyword evidence="2" id="KW-1185">Reference proteome</keyword>
<proteinExistence type="predicted"/>
<dbReference type="EMBL" id="CM017708">
    <property type="protein sequence ID" value="TYG56475.1"/>
    <property type="molecule type" value="Genomic_DNA"/>
</dbReference>
<organism evidence="1 2">
    <name type="scientific">Gossypium darwinii</name>
    <name type="common">Darwin's cotton</name>
    <name type="synonym">Gossypium barbadense var. darwinii</name>
    <dbReference type="NCBI Taxonomy" id="34276"/>
    <lineage>
        <taxon>Eukaryota</taxon>
        <taxon>Viridiplantae</taxon>
        <taxon>Streptophyta</taxon>
        <taxon>Embryophyta</taxon>
        <taxon>Tracheophyta</taxon>
        <taxon>Spermatophyta</taxon>
        <taxon>Magnoliopsida</taxon>
        <taxon>eudicotyledons</taxon>
        <taxon>Gunneridae</taxon>
        <taxon>Pentapetalae</taxon>
        <taxon>rosids</taxon>
        <taxon>malvids</taxon>
        <taxon>Malvales</taxon>
        <taxon>Malvaceae</taxon>
        <taxon>Malvoideae</taxon>
        <taxon>Gossypium</taxon>
    </lineage>
</organism>
<gene>
    <name evidence="1" type="ORF">ES288_D08G066800v1</name>
</gene>
<evidence type="ECO:0000313" key="2">
    <source>
        <dbReference type="Proteomes" id="UP000323506"/>
    </source>
</evidence>
<accession>A0A5D2BJK0</accession>
<sequence length="54" mass="6033">MPSSLFFLNSSSPPAAIHLHRSTSGPPRFHPFPESEVRAKLQTSSTNLHLHIRL</sequence>
<dbReference type="AlphaFoldDB" id="A0A5D2BJK0"/>
<name>A0A5D2BJK0_GOSDA</name>
<reference evidence="1 2" key="1">
    <citation type="submission" date="2019-06" db="EMBL/GenBank/DDBJ databases">
        <title>WGS assembly of Gossypium darwinii.</title>
        <authorList>
            <person name="Chen Z.J."/>
            <person name="Sreedasyam A."/>
            <person name="Ando A."/>
            <person name="Song Q."/>
            <person name="De L."/>
            <person name="Hulse-Kemp A."/>
            <person name="Ding M."/>
            <person name="Ye W."/>
            <person name="Kirkbride R."/>
            <person name="Jenkins J."/>
            <person name="Plott C."/>
            <person name="Lovell J."/>
            <person name="Lin Y.-M."/>
            <person name="Vaughn R."/>
            <person name="Liu B."/>
            <person name="Li W."/>
            <person name="Simpson S."/>
            <person name="Scheffler B."/>
            <person name="Saski C."/>
            <person name="Grover C."/>
            <person name="Hu G."/>
            <person name="Conover J."/>
            <person name="Carlson J."/>
            <person name="Shu S."/>
            <person name="Boston L."/>
            <person name="Williams M."/>
            <person name="Peterson D."/>
            <person name="Mcgee K."/>
            <person name="Jones D."/>
            <person name="Wendel J."/>
            <person name="Stelly D."/>
            <person name="Grimwood J."/>
            <person name="Schmutz J."/>
        </authorList>
    </citation>
    <scope>NUCLEOTIDE SEQUENCE [LARGE SCALE GENOMIC DNA]</scope>
    <source>
        <strain evidence="1">1808015.09</strain>
    </source>
</reference>
<protein>
    <submittedName>
        <fullName evidence="1">Uncharacterized protein</fullName>
    </submittedName>
</protein>